<evidence type="ECO:0000313" key="2">
    <source>
        <dbReference type="Proteomes" id="UP000838756"/>
    </source>
</evidence>
<gene>
    <name evidence="1" type="primary">jg3961</name>
    <name evidence="1" type="ORF">PAEG_LOCUS8101</name>
</gene>
<organism evidence="1 2">
    <name type="scientific">Pararge aegeria aegeria</name>
    <dbReference type="NCBI Taxonomy" id="348720"/>
    <lineage>
        <taxon>Eukaryota</taxon>
        <taxon>Metazoa</taxon>
        <taxon>Ecdysozoa</taxon>
        <taxon>Arthropoda</taxon>
        <taxon>Hexapoda</taxon>
        <taxon>Insecta</taxon>
        <taxon>Pterygota</taxon>
        <taxon>Neoptera</taxon>
        <taxon>Endopterygota</taxon>
        <taxon>Lepidoptera</taxon>
        <taxon>Glossata</taxon>
        <taxon>Ditrysia</taxon>
        <taxon>Papilionoidea</taxon>
        <taxon>Nymphalidae</taxon>
        <taxon>Satyrinae</taxon>
        <taxon>Satyrini</taxon>
        <taxon>Parargina</taxon>
        <taxon>Pararge</taxon>
    </lineage>
</organism>
<comment type="caution">
    <text evidence="1">The sequence shown here is derived from an EMBL/GenBank/DDBJ whole genome shotgun (WGS) entry which is preliminary data.</text>
</comment>
<dbReference type="OrthoDB" id="10057240at2759"/>
<sequence>MIFRFQDTEQDDTEHRICLRRVDHDSHKAVRLPLISEMKEQNVLVRETVRDNRTEKCPLKEVKLCKKEERGHHSCRLDGNNGICAVCWPDNSVVTLLSSEYG</sequence>
<dbReference type="AlphaFoldDB" id="A0A8S4R1I3"/>
<accession>A0A8S4R1I3</accession>
<proteinExistence type="predicted"/>
<dbReference type="PANTHER" id="PTHR47055:SF3">
    <property type="entry name" value="PHORBOL-ESTER_DAG-TYPE DOMAIN-CONTAINING PROTEIN"/>
    <property type="match status" value="1"/>
</dbReference>
<evidence type="ECO:0000313" key="1">
    <source>
        <dbReference type="EMBL" id="CAH2227857.1"/>
    </source>
</evidence>
<dbReference type="Proteomes" id="UP000838756">
    <property type="component" value="Unassembled WGS sequence"/>
</dbReference>
<dbReference type="PANTHER" id="PTHR47055">
    <property type="entry name" value="DDE_TNP_1_7 DOMAIN-CONTAINING PROTEIN"/>
    <property type="match status" value="1"/>
</dbReference>
<reference evidence="1" key="1">
    <citation type="submission" date="2022-03" db="EMBL/GenBank/DDBJ databases">
        <authorList>
            <person name="Lindestad O."/>
        </authorList>
    </citation>
    <scope>NUCLEOTIDE SEQUENCE</scope>
</reference>
<dbReference type="EMBL" id="CAKXAJ010023513">
    <property type="protein sequence ID" value="CAH2227857.1"/>
    <property type="molecule type" value="Genomic_DNA"/>
</dbReference>
<dbReference type="InterPro" id="IPR052638">
    <property type="entry name" value="PiggyBac_TE-derived"/>
</dbReference>
<dbReference type="GO" id="GO:0043565">
    <property type="term" value="F:sequence-specific DNA binding"/>
    <property type="evidence" value="ECO:0007669"/>
    <property type="project" value="TreeGrafter"/>
</dbReference>
<keyword evidence="2" id="KW-1185">Reference proteome</keyword>
<protein>
    <submittedName>
        <fullName evidence="1">Jg3961 protein</fullName>
    </submittedName>
</protein>
<name>A0A8S4R1I3_9NEOP</name>